<feature type="transmembrane region" description="Helical" evidence="10">
    <location>
        <begin position="32"/>
        <end position="55"/>
    </location>
</feature>
<evidence type="ECO:0000256" key="5">
    <source>
        <dbReference type="ARBA" id="ARBA00023136"/>
    </source>
</evidence>
<organism evidence="11 12">
    <name type="scientific">Cutibacterium modestum HL044PA1</name>
    <dbReference type="NCBI Taxonomy" id="765109"/>
    <lineage>
        <taxon>Bacteria</taxon>
        <taxon>Bacillati</taxon>
        <taxon>Actinomycetota</taxon>
        <taxon>Actinomycetes</taxon>
        <taxon>Propionibacteriales</taxon>
        <taxon>Propionibacteriaceae</taxon>
        <taxon>Cutibacterium</taxon>
        <taxon>Cutibacterium modestum</taxon>
    </lineage>
</organism>
<keyword evidence="5 10" id="KW-0472">Membrane</keyword>
<dbReference type="PANTHER" id="PTHR28259">
    <property type="entry name" value="FLUORIDE EXPORT PROTEIN 1-RELATED"/>
    <property type="match status" value="1"/>
</dbReference>
<keyword evidence="10" id="KW-0813">Transport</keyword>
<evidence type="ECO:0000313" key="12">
    <source>
        <dbReference type="Proteomes" id="UP000003179"/>
    </source>
</evidence>
<dbReference type="EMBL" id="ADZU01000012">
    <property type="protein sequence ID" value="EFS93179.1"/>
    <property type="molecule type" value="Genomic_DNA"/>
</dbReference>
<keyword evidence="2 10" id="KW-1003">Cell membrane</keyword>
<evidence type="ECO:0000256" key="1">
    <source>
        <dbReference type="ARBA" id="ARBA00004651"/>
    </source>
</evidence>
<protein>
    <recommendedName>
        <fullName evidence="10">Fluoride-specific ion channel FluC</fullName>
    </recommendedName>
</protein>
<comment type="caution">
    <text evidence="10">Lacks conserved residue(s) required for the propagation of feature annotation.</text>
</comment>
<gene>
    <name evidence="10" type="primary">fluC</name>
    <name evidence="10" type="synonym">crcB</name>
    <name evidence="11" type="ORF">HMPREF9607_00655</name>
</gene>
<keyword evidence="10" id="KW-0479">Metal-binding</keyword>
<evidence type="ECO:0000256" key="7">
    <source>
        <dbReference type="ARBA" id="ARBA00035120"/>
    </source>
</evidence>
<evidence type="ECO:0000313" key="11">
    <source>
        <dbReference type="EMBL" id="EFS93179.1"/>
    </source>
</evidence>
<dbReference type="RefSeq" id="WP_002527633.1">
    <property type="nucleotide sequence ID" value="NZ_GL383177.1"/>
</dbReference>
<comment type="subcellular location">
    <subcellularLocation>
        <location evidence="1 10">Cell membrane</location>
        <topology evidence="1 10">Multi-pass membrane protein</topology>
    </subcellularLocation>
</comment>
<evidence type="ECO:0000256" key="8">
    <source>
        <dbReference type="ARBA" id="ARBA00035585"/>
    </source>
</evidence>
<keyword evidence="3 10" id="KW-0812">Transmembrane</keyword>
<name>A0ABP2K8F1_9ACTN</name>
<evidence type="ECO:0000256" key="10">
    <source>
        <dbReference type="HAMAP-Rule" id="MF_00454"/>
    </source>
</evidence>
<feature type="binding site" evidence="10">
    <location>
        <position position="77"/>
    </location>
    <ligand>
        <name>Na(+)</name>
        <dbReference type="ChEBI" id="CHEBI:29101"/>
        <note>structural</note>
    </ligand>
</feature>
<evidence type="ECO:0000256" key="3">
    <source>
        <dbReference type="ARBA" id="ARBA00022692"/>
    </source>
</evidence>
<sequence length="123" mass="12445">MMMMWVCLAGGLGAVARFLLDSRINSRFPAPVPVGTLVINVAGSLVLGFITAVALNHMGFSQHLNGPLGTGFCGGFTTFSTASVETARTSSGQGIHVGTLHCIGMAIAGVLAATLGLNLGAQV</sequence>
<keyword evidence="10" id="KW-0915">Sodium</keyword>
<keyword evidence="10" id="KW-0406">Ion transport</keyword>
<dbReference type="Pfam" id="PF02537">
    <property type="entry name" value="CRCB"/>
    <property type="match status" value="1"/>
</dbReference>
<reference evidence="11" key="1">
    <citation type="submission" date="2010-08" db="EMBL/GenBank/DDBJ databases">
        <authorList>
            <person name="Weinstock G."/>
            <person name="Sodergren E."/>
            <person name="Clifton S."/>
            <person name="Fulton L."/>
            <person name="Fulton B."/>
            <person name="Courtney L."/>
            <person name="Fronick C."/>
            <person name="Harrison M."/>
            <person name="Strong C."/>
            <person name="Farmer C."/>
            <person name="Delahaunty K."/>
            <person name="Markovic C."/>
            <person name="Hall O."/>
            <person name="Minx P."/>
            <person name="Tomlinson C."/>
            <person name="Mitreva M."/>
            <person name="Hou S."/>
            <person name="Chen J."/>
            <person name="Wollam A."/>
            <person name="Pepin K.H."/>
            <person name="Johnson M."/>
            <person name="Bhonagiri V."/>
            <person name="Zhang X."/>
            <person name="Suruliraj S."/>
            <person name="Warren W."/>
            <person name="Chinwalla A."/>
            <person name="Mardis E.R."/>
            <person name="Wilson R.K."/>
        </authorList>
    </citation>
    <scope>NUCLEOTIDE SEQUENCE [LARGE SCALE GENOMIC DNA]</scope>
    <source>
        <strain evidence="11">HL044PA1</strain>
    </source>
</reference>
<comment type="function">
    <text evidence="9 10">Fluoride-specific ion channel. Important for reducing fluoride concentration in the cell, thus reducing its toxicity.</text>
</comment>
<comment type="catalytic activity">
    <reaction evidence="8">
        <text>fluoride(in) = fluoride(out)</text>
        <dbReference type="Rhea" id="RHEA:76159"/>
        <dbReference type="ChEBI" id="CHEBI:17051"/>
    </reaction>
    <physiologicalReaction direction="left-to-right" evidence="8">
        <dbReference type="Rhea" id="RHEA:76160"/>
    </physiologicalReaction>
</comment>
<evidence type="ECO:0000256" key="9">
    <source>
        <dbReference type="ARBA" id="ARBA00049940"/>
    </source>
</evidence>
<accession>A0ABP2K8F1</accession>
<evidence type="ECO:0000256" key="2">
    <source>
        <dbReference type="ARBA" id="ARBA00022475"/>
    </source>
</evidence>
<keyword evidence="12" id="KW-1185">Reference proteome</keyword>
<keyword evidence="6 10" id="KW-0407">Ion channel</keyword>
<evidence type="ECO:0000256" key="4">
    <source>
        <dbReference type="ARBA" id="ARBA00022989"/>
    </source>
</evidence>
<dbReference type="Proteomes" id="UP000003179">
    <property type="component" value="Unassembled WGS sequence"/>
</dbReference>
<dbReference type="GeneID" id="92880448"/>
<dbReference type="HAMAP" id="MF_00454">
    <property type="entry name" value="FluC"/>
    <property type="match status" value="1"/>
</dbReference>
<comment type="similarity">
    <text evidence="7 10">Belongs to the fluoride channel Fluc/FEX (TC 1.A.43) family.</text>
</comment>
<proteinExistence type="inferred from homology"/>
<keyword evidence="4 10" id="KW-1133">Transmembrane helix</keyword>
<evidence type="ECO:0000256" key="6">
    <source>
        <dbReference type="ARBA" id="ARBA00023303"/>
    </source>
</evidence>
<dbReference type="InterPro" id="IPR003691">
    <property type="entry name" value="FluC"/>
</dbReference>
<dbReference type="PANTHER" id="PTHR28259:SF1">
    <property type="entry name" value="FLUORIDE EXPORT PROTEIN 1-RELATED"/>
    <property type="match status" value="1"/>
</dbReference>
<comment type="caution">
    <text evidence="11">The sequence shown here is derived from an EMBL/GenBank/DDBJ whole genome shotgun (WGS) entry which is preliminary data.</text>
</comment>
<feature type="binding site" evidence="10">
    <location>
        <position position="74"/>
    </location>
    <ligand>
        <name>Na(+)</name>
        <dbReference type="ChEBI" id="CHEBI:29101"/>
        <note>structural</note>
    </ligand>
</feature>
<comment type="activity regulation">
    <text evidence="10">Na(+) is not transported, but it plays an essential structural role and its presence is essential for fluoride channel function.</text>
</comment>